<evidence type="ECO:0000256" key="1">
    <source>
        <dbReference type="ARBA" id="ARBA00023015"/>
    </source>
</evidence>
<dbReference type="GO" id="GO:0003677">
    <property type="term" value="F:DNA binding"/>
    <property type="evidence" value="ECO:0007669"/>
    <property type="project" value="UniProtKB-KW"/>
</dbReference>
<name>A0A9W9G7Z7_9EURO</name>
<keyword evidence="7" id="KW-1185">Reference proteome</keyword>
<keyword evidence="4" id="KW-0539">Nucleus</keyword>
<dbReference type="EMBL" id="JAPQKH010000002">
    <property type="protein sequence ID" value="KAJ5113077.1"/>
    <property type="molecule type" value="Genomic_DNA"/>
</dbReference>
<dbReference type="InterPro" id="IPR001138">
    <property type="entry name" value="Zn2Cys6_DnaBD"/>
</dbReference>
<dbReference type="GO" id="GO:0000981">
    <property type="term" value="F:DNA-binding transcription factor activity, RNA polymerase II-specific"/>
    <property type="evidence" value="ECO:0007669"/>
    <property type="project" value="InterPro"/>
</dbReference>
<dbReference type="Gene3D" id="4.10.240.10">
    <property type="entry name" value="Zn(2)-C6 fungal-type DNA-binding domain"/>
    <property type="match status" value="1"/>
</dbReference>
<dbReference type="SUPFAM" id="SSF57701">
    <property type="entry name" value="Zn2/Cys6 DNA-binding domain"/>
    <property type="match status" value="1"/>
</dbReference>
<evidence type="ECO:0000313" key="7">
    <source>
        <dbReference type="Proteomes" id="UP001149165"/>
    </source>
</evidence>
<feature type="domain" description="Zn(2)-C6 fungal-type" evidence="5">
    <location>
        <begin position="17"/>
        <end position="45"/>
    </location>
</feature>
<dbReference type="AlphaFoldDB" id="A0A9W9G7Z7"/>
<keyword evidence="1" id="KW-0805">Transcription regulation</keyword>
<sequence length="524" mass="59245">FASSRNIMVGVGGRSRGCKTCRKRRVKCDEGKPKCARCHKAGKVCEGYTQFVEFHDETTRIAGKDFQIQTPNSPGSIGSPQSIASQSGVQATFITEYPFFPVKSNPGWDEHSIFTTHLVDRLFTWQKLQAQYSSVSWMMVLVGRTENEGLLAYTSLRALATSFFAKVHGESSIMTKGTTFYSRALRVLQDQLQDPNLVYEDDVLLSVFCLSVYELIMFTDSSAWINHHKGLARLTALRGPYRHQSGVGHALLPRLRSTISIAWILQRKHCFLENPEWKTIPWAISGLESRMPVEKLHDYLVDCPGILEDLDRLRAWGPNVPGEAEFKASFALRAHTLLEGLYSWRWRWQQDFPDATYLISTATLDPAVALYLPSACPFKTLIWFHDDLRATELIIYNAAQLILTAALDEADVEIRIPATPYVSDPLLPMQGRRYDIAVEVCRMASFHLQKARSSMGAFMLLFPLNTALRHLDDRGGVRTWLLRLLQAMADMHGFEVGTRRYVYVLHTPEGRVTESQSPSSVTSE</sequence>
<reference evidence="6" key="2">
    <citation type="journal article" date="2023" name="IMA Fungus">
        <title>Comparative genomic study of the Penicillium genus elucidates a diverse pangenome and 15 lateral gene transfer events.</title>
        <authorList>
            <person name="Petersen C."/>
            <person name="Sorensen T."/>
            <person name="Nielsen M.R."/>
            <person name="Sondergaard T.E."/>
            <person name="Sorensen J.L."/>
            <person name="Fitzpatrick D.A."/>
            <person name="Frisvad J.C."/>
            <person name="Nielsen K.L."/>
        </authorList>
    </citation>
    <scope>NUCLEOTIDE SEQUENCE</scope>
    <source>
        <strain evidence="6">IBT 30069</strain>
    </source>
</reference>
<dbReference type="PANTHER" id="PTHR38111">
    <property type="entry name" value="ZN(2)-C6 FUNGAL-TYPE DOMAIN-CONTAINING PROTEIN-RELATED"/>
    <property type="match status" value="1"/>
</dbReference>
<dbReference type="Proteomes" id="UP001149165">
    <property type="component" value="Unassembled WGS sequence"/>
</dbReference>
<dbReference type="Pfam" id="PF00172">
    <property type="entry name" value="Zn_clus"/>
    <property type="match status" value="1"/>
</dbReference>
<evidence type="ECO:0000259" key="5">
    <source>
        <dbReference type="PROSITE" id="PS50048"/>
    </source>
</evidence>
<dbReference type="PROSITE" id="PS50048">
    <property type="entry name" value="ZN2_CY6_FUNGAL_2"/>
    <property type="match status" value="1"/>
</dbReference>
<dbReference type="GO" id="GO:0008270">
    <property type="term" value="F:zinc ion binding"/>
    <property type="evidence" value="ECO:0007669"/>
    <property type="project" value="InterPro"/>
</dbReference>
<proteinExistence type="predicted"/>
<dbReference type="OrthoDB" id="3525185at2759"/>
<organism evidence="6 7">
    <name type="scientific">Penicillium angulare</name>
    <dbReference type="NCBI Taxonomy" id="116970"/>
    <lineage>
        <taxon>Eukaryota</taxon>
        <taxon>Fungi</taxon>
        <taxon>Dikarya</taxon>
        <taxon>Ascomycota</taxon>
        <taxon>Pezizomycotina</taxon>
        <taxon>Eurotiomycetes</taxon>
        <taxon>Eurotiomycetidae</taxon>
        <taxon>Eurotiales</taxon>
        <taxon>Aspergillaceae</taxon>
        <taxon>Penicillium</taxon>
    </lineage>
</organism>
<dbReference type="SMART" id="SM00066">
    <property type="entry name" value="GAL4"/>
    <property type="match status" value="1"/>
</dbReference>
<keyword evidence="2" id="KW-0238">DNA-binding</keyword>
<dbReference type="Pfam" id="PF11951">
    <property type="entry name" value="Fungal_trans_2"/>
    <property type="match status" value="1"/>
</dbReference>
<dbReference type="CDD" id="cd00067">
    <property type="entry name" value="GAL4"/>
    <property type="match status" value="1"/>
</dbReference>
<evidence type="ECO:0000256" key="2">
    <source>
        <dbReference type="ARBA" id="ARBA00023125"/>
    </source>
</evidence>
<dbReference type="InterPro" id="IPR053178">
    <property type="entry name" value="Osmoadaptation_assoc"/>
</dbReference>
<dbReference type="InterPro" id="IPR021858">
    <property type="entry name" value="Fun_TF"/>
</dbReference>
<dbReference type="PROSITE" id="PS00463">
    <property type="entry name" value="ZN2_CY6_FUNGAL_1"/>
    <property type="match status" value="1"/>
</dbReference>
<gene>
    <name evidence="6" type="ORF">N7456_001611</name>
</gene>
<protein>
    <recommendedName>
        <fullName evidence="5">Zn(2)-C6 fungal-type domain-containing protein</fullName>
    </recommendedName>
</protein>
<evidence type="ECO:0000256" key="3">
    <source>
        <dbReference type="ARBA" id="ARBA00023163"/>
    </source>
</evidence>
<feature type="non-terminal residue" evidence="6">
    <location>
        <position position="1"/>
    </location>
</feature>
<accession>A0A9W9G7Z7</accession>
<keyword evidence="3" id="KW-0804">Transcription</keyword>
<reference evidence="6" key="1">
    <citation type="submission" date="2022-11" db="EMBL/GenBank/DDBJ databases">
        <authorList>
            <person name="Petersen C."/>
        </authorList>
    </citation>
    <scope>NUCLEOTIDE SEQUENCE</scope>
    <source>
        <strain evidence="6">IBT 30069</strain>
    </source>
</reference>
<comment type="caution">
    <text evidence="6">The sequence shown here is derived from an EMBL/GenBank/DDBJ whole genome shotgun (WGS) entry which is preliminary data.</text>
</comment>
<evidence type="ECO:0000256" key="4">
    <source>
        <dbReference type="ARBA" id="ARBA00023242"/>
    </source>
</evidence>
<dbReference type="InterPro" id="IPR036864">
    <property type="entry name" value="Zn2-C6_fun-type_DNA-bd_sf"/>
</dbReference>
<evidence type="ECO:0000313" key="6">
    <source>
        <dbReference type="EMBL" id="KAJ5113077.1"/>
    </source>
</evidence>